<gene>
    <name evidence="1" type="ORF">L596_011711</name>
</gene>
<dbReference type="AlphaFoldDB" id="A0A4U5NVQ3"/>
<sequence>MRFLHCKSQDAYVIHSEAFGVSGVPLEVVEETPEEVSFDIAGILSDRLVDGVDVALDVEDPGFVVHILAGGSHDAVLGDVDRNVVVVLLHEVENLTKTFRVVADP</sequence>
<dbReference type="Proteomes" id="UP000298663">
    <property type="component" value="Unassembled WGS sequence"/>
</dbReference>
<proteinExistence type="predicted"/>
<comment type="caution">
    <text evidence="1">The sequence shown here is derived from an EMBL/GenBank/DDBJ whole genome shotgun (WGS) entry which is preliminary data.</text>
</comment>
<reference evidence="1 2" key="1">
    <citation type="journal article" date="2015" name="Genome Biol.">
        <title>Comparative genomics of Steinernema reveals deeply conserved gene regulatory networks.</title>
        <authorList>
            <person name="Dillman A.R."/>
            <person name="Macchietto M."/>
            <person name="Porter C.F."/>
            <person name="Rogers A."/>
            <person name="Williams B."/>
            <person name="Antoshechkin I."/>
            <person name="Lee M.M."/>
            <person name="Goodwin Z."/>
            <person name="Lu X."/>
            <person name="Lewis E.E."/>
            <person name="Goodrich-Blair H."/>
            <person name="Stock S.P."/>
            <person name="Adams B.J."/>
            <person name="Sternberg P.W."/>
            <person name="Mortazavi A."/>
        </authorList>
    </citation>
    <scope>NUCLEOTIDE SEQUENCE [LARGE SCALE GENOMIC DNA]</scope>
    <source>
        <strain evidence="1 2">ALL</strain>
    </source>
</reference>
<organism evidence="1 2">
    <name type="scientific">Steinernema carpocapsae</name>
    <name type="common">Entomopathogenic nematode</name>
    <dbReference type="NCBI Taxonomy" id="34508"/>
    <lineage>
        <taxon>Eukaryota</taxon>
        <taxon>Metazoa</taxon>
        <taxon>Ecdysozoa</taxon>
        <taxon>Nematoda</taxon>
        <taxon>Chromadorea</taxon>
        <taxon>Rhabditida</taxon>
        <taxon>Tylenchina</taxon>
        <taxon>Panagrolaimomorpha</taxon>
        <taxon>Strongyloidoidea</taxon>
        <taxon>Steinernematidae</taxon>
        <taxon>Steinernema</taxon>
    </lineage>
</organism>
<accession>A0A4U5NVQ3</accession>
<name>A0A4U5NVQ3_STECR</name>
<reference evidence="1 2" key="2">
    <citation type="journal article" date="2019" name="G3 (Bethesda)">
        <title>Hybrid Assembly of the Genome of the Entomopathogenic Nematode Steinernema carpocapsae Identifies the X-Chromosome.</title>
        <authorList>
            <person name="Serra L."/>
            <person name="Macchietto M."/>
            <person name="Macias-Munoz A."/>
            <person name="McGill C.J."/>
            <person name="Rodriguez I.M."/>
            <person name="Rodriguez B."/>
            <person name="Murad R."/>
            <person name="Mortazavi A."/>
        </authorList>
    </citation>
    <scope>NUCLEOTIDE SEQUENCE [LARGE SCALE GENOMIC DNA]</scope>
    <source>
        <strain evidence="1 2">ALL</strain>
    </source>
</reference>
<evidence type="ECO:0000313" key="1">
    <source>
        <dbReference type="EMBL" id="TKR87294.1"/>
    </source>
</evidence>
<protein>
    <submittedName>
        <fullName evidence="1">Uncharacterized protein</fullName>
    </submittedName>
</protein>
<dbReference type="EMBL" id="AZBU02000003">
    <property type="protein sequence ID" value="TKR87294.1"/>
    <property type="molecule type" value="Genomic_DNA"/>
</dbReference>
<keyword evidence="2" id="KW-1185">Reference proteome</keyword>
<evidence type="ECO:0000313" key="2">
    <source>
        <dbReference type="Proteomes" id="UP000298663"/>
    </source>
</evidence>